<comment type="caution">
    <text evidence="3">The sequence shown here is derived from an EMBL/GenBank/DDBJ whole genome shotgun (WGS) entry which is preliminary data.</text>
</comment>
<name>A0A2M8F0J2_9BACT</name>
<dbReference type="EMBL" id="PFSC01000066">
    <property type="protein sequence ID" value="PJC32770.1"/>
    <property type="molecule type" value="Genomic_DNA"/>
</dbReference>
<organism evidence="3 4">
    <name type="scientific">Candidatus Roizmanbacteria bacterium CG_4_9_14_0_2_um_filter_39_13</name>
    <dbReference type="NCBI Taxonomy" id="1974839"/>
    <lineage>
        <taxon>Bacteria</taxon>
        <taxon>Candidatus Roizmaniibacteriota</taxon>
    </lineage>
</organism>
<protein>
    <recommendedName>
        <fullName evidence="2">EamA domain-containing protein</fullName>
    </recommendedName>
</protein>
<feature type="transmembrane region" description="Helical" evidence="1">
    <location>
        <begin position="21"/>
        <end position="41"/>
    </location>
</feature>
<dbReference type="Gene3D" id="1.10.3730.20">
    <property type="match status" value="1"/>
</dbReference>
<dbReference type="InterPro" id="IPR037185">
    <property type="entry name" value="EmrE-like"/>
</dbReference>
<evidence type="ECO:0000313" key="3">
    <source>
        <dbReference type="EMBL" id="PJC32770.1"/>
    </source>
</evidence>
<feature type="domain" description="EamA" evidence="2">
    <location>
        <begin position="3"/>
        <end position="64"/>
    </location>
</feature>
<evidence type="ECO:0000313" key="4">
    <source>
        <dbReference type="Proteomes" id="UP000231383"/>
    </source>
</evidence>
<keyword evidence="1" id="KW-0812">Transmembrane</keyword>
<evidence type="ECO:0000259" key="2">
    <source>
        <dbReference type="Pfam" id="PF00892"/>
    </source>
</evidence>
<dbReference type="SUPFAM" id="SSF103481">
    <property type="entry name" value="Multidrug resistance efflux transporter EmrE"/>
    <property type="match status" value="1"/>
</dbReference>
<dbReference type="AlphaFoldDB" id="A0A2M8F0J2"/>
<sequence length="68" mass="7541">MVVVLNIYLINYGFRHVHAVLASNILTLESVFALVLAIIFYRESPNLKELVGGIIIIASAIGMNRVEK</sequence>
<dbReference type="InterPro" id="IPR000620">
    <property type="entry name" value="EamA_dom"/>
</dbReference>
<dbReference type="GO" id="GO:0016020">
    <property type="term" value="C:membrane"/>
    <property type="evidence" value="ECO:0007669"/>
    <property type="project" value="InterPro"/>
</dbReference>
<gene>
    <name evidence="3" type="ORF">CO051_02505</name>
</gene>
<reference evidence="4" key="1">
    <citation type="submission" date="2017-09" db="EMBL/GenBank/DDBJ databases">
        <title>Depth-based differentiation of microbial function through sediment-hosted aquifers and enrichment of novel symbionts in the deep terrestrial subsurface.</title>
        <authorList>
            <person name="Probst A.J."/>
            <person name="Ladd B."/>
            <person name="Jarett J.K."/>
            <person name="Geller-Mcgrath D.E."/>
            <person name="Sieber C.M.K."/>
            <person name="Emerson J.B."/>
            <person name="Anantharaman K."/>
            <person name="Thomas B.C."/>
            <person name="Malmstrom R."/>
            <person name="Stieglmeier M."/>
            <person name="Klingl A."/>
            <person name="Woyke T."/>
            <person name="Ryan C.M."/>
            <person name="Banfield J.F."/>
        </authorList>
    </citation>
    <scope>NUCLEOTIDE SEQUENCE [LARGE SCALE GENOMIC DNA]</scope>
</reference>
<proteinExistence type="predicted"/>
<keyword evidence="1" id="KW-0472">Membrane</keyword>
<accession>A0A2M8F0J2</accession>
<evidence type="ECO:0000256" key="1">
    <source>
        <dbReference type="SAM" id="Phobius"/>
    </source>
</evidence>
<dbReference type="Proteomes" id="UP000231383">
    <property type="component" value="Unassembled WGS sequence"/>
</dbReference>
<keyword evidence="1" id="KW-1133">Transmembrane helix</keyword>
<dbReference type="Pfam" id="PF00892">
    <property type="entry name" value="EamA"/>
    <property type="match status" value="1"/>
</dbReference>